<reference evidence="1 2" key="1">
    <citation type="journal article" date="2015" name="Stand. Genomic Sci.">
        <title>Genomic Encyclopedia of Bacterial and Archaeal Type Strains, Phase III: the genomes of soil and plant-associated and newly described type strains.</title>
        <authorList>
            <person name="Whitman W.B."/>
            <person name="Woyke T."/>
            <person name="Klenk H.P."/>
            <person name="Zhou Y."/>
            <person name="Lilburn T.G."/>
            <person name="Beck B.J."/>
            <person name="De Vos P."/>
            <person name="Vandamme P."/>
            <person name="Eisen J.A."/>
            <person name="Garrity G."/>
            <person name="Hugenholtz P."/>
            <person name="Kyrpides N.C."/>
        </authorList>
    </citation>
    <scope>NUCLEOTIDE SEQUENCE [LARGE SCALE GENOMIC DNA]</scope>
    <source>
        <strain evidence="1 2">CGMCC 1.6847</strain>
    </source>
</reference>
<evidence type="ECO:0000313" key="2">
    <source>
        <dbReference type="Proteomes" id="UP000317519"/>
    </source>
</evidence>
<accession>A0ABY3FLC4</accession>
<gene>
    <name evidence="1" type="ORF">IQ05_00821</name>
</gene>
<proteinExistence type="predicted"/>
<organism evidence="1 2">
    <name type="scientific">Flavobacterium tiangeerense</name>
    <dbReference type="NCBI Taxonomy" id="459471"/>
    <lineage>
        <taxon>Bacteria</taxon>
        <taxon>Pseudomonadati</taxon>
        <taxon>Bacteroidota</taxon>
        <taxon>Flavobacteriia</taxon>
        <taxon>Flavobacteriales</taxon>
        <taxon>Flavobacteriaceae</taxon>
        <taxon>Flavobacterium</taxon>
    </lineage>
</organism>
<name>A0ABY3FLC4_9FLAO</name>
<dbReference type="RefSeq" id="WP_144890032.1">
    <property type="nucleotide sequence ID" value="NZ_VLKO01000003.1"/>
</dbReference>
<protein>
    <recommendedName>
        <fullName evidence="3">DUF3887 domain-containing protein</fullName>
    </recommendedName>
</protein>
<dbReference type="Proteomes" id="UP000317519">
    <property type="component" value="Unassembled WGS sequence"/>
</dbReference>
<keyword evidence="2" id="KW-1185">Reference proteome</keyword>
<comment type="caution">
    <text evidence="1">The sequence shown here is derived from an EMBL/GenBank/DDBJ whole genome shotgun (WGS) entry which is preliminary data.</text>
</comment>
<sequence length="112" mass="13063">MNETTSIEKIKAQLILSCINNSPESFLPFLMSPEVETEAPYKKDFYQFFKGMLNHAHESSEGELTLKIEQSTLDTDKEVHNYNFYDNLHKHYRLSIVVKESNDLICLNVMPF</sequence>
<evidence type="ECO:0000313" key="1">
    <source>
        <dbReference type="EMBL" id="TWI01248.1"/>
    </source>
</evidence>
<dbReference type="EMBL" id="VLKO01000003">
    <property type="protein sequence ID" value="TWI01248.1"/>
    <property type="molecule type" value="Genomic_DNA"/>
</dbReference>
<evidence type="ECO:0008006" key="3">
    <source>
        <dbReference type="Google" id="ProtNLM"/>
    </source>
</evidence>